<dbReference type="AlphaFoldDB" id="C4FIK7"/>
<dbReference type="Proteomes" id="UP000005540">
    <property type="component" value="Unassembled WGS sequence"/>
</dbReference>
<dbReference type="Gene3D" id="1.20.1600.10">
    <property type="entry name" value="Outer membrane efflux proteins (OEP)"/>
    <property type="match status" value="1"/>
</dbReference>
<dbReference type="PANTHER" id="PTHR30026">
    <property type="entry name" value="OUTER MEMBRANE PROTEIN TOLC"/>
    <property type="match status" value="1"/>
</dbReference>
<dbReference type="GO" id="GO:0009279">
    <property type="term" value="C:cell outer membrane"/>
    <property type="evidence" value="ECO:0007669"/>
    <property type="project" value="UniProtKB-SubCell"/>
</dbReference>
<evidence type="ECO:0000313" key="9">
    <source>
        <dbReference type="Proteomes" id="UP000005540"/>
    </source>
</evidence>
<dbReference type="GO" id="GO:1990281">
    <property type="term" value="C:efflux pump complex"/>
    <property type="evidence" value="ECO:0007669"/>
    <property type="project" value="TreeGrafter"/>
</dbReference>
<evidence type="ECO:0000256" key="2">
    <source>
        <dbReference type="ARBA" id="ARBA00007613"/>
    </source>
</evidence>
<keyword evidence="4" id="KW-1134">Transmembrane beta strand</keyword>
<evidence type="ECO:0000256" key="7">
    <source>
        <dbReference type="ARBA" id="ARBA00023237"/>
    </source>
</evidence>
<dbReference type="RefSeq" id="WP_007545924.1">
    <property type="nucleotide sequence ID" value="NZ_ABZS01000025.1"/>
</dbReference>
<sequence length="425" mass="49168">MKKLILPILATWTFSYGLTLQDAINEAVANNPELKSYSQQIATSEYQLKADENLQFPTFFVSASEKFYNKTPMTKIPNFPVSFKQSNKDFFTFDIGLNQAIYTGGQVKNKIQISKHNLEATKYYYKEMKDEITAQVIKAYLDVFVASALVDVYKKEYQAVESIYKQQQEFFKEGLITKVDLLQSKVRLAEVERSLTEAKGNLKIALARLSKLTGKNIQEDEKFEKPVLNIKELENYQELLEQALNNRNIISFYKENIKQSRLSAEIEKAQFLPKVFVQGEYLYTTQSPYLDPKGNLIFTAGLQVEFQGVAPYYKYLQAKSNTQKLSFDLENIKENIKLEIKTAYENYITAKQNLRVAEESLVYAKEYFELVKEQYSNQLATNTDLLNAESSYTKAYESREINFYNLQKAYVDLMKSAGRLEEVLK</sequence>
<keyword evidence="5" id="KW-0812">Transmembrane</keyword>
<dbReference type="GO" id="GO:0015562">
    <property type="term" value="F:efflux transmembrane transporter activity"/>
    <property type="evidence" value="ECO:0007669"/>
    <property type="project" value="InterPro"/>
</dbReference>
<comment type="subcellular location">
    <subcellularLocation>
        <location evidence="1">Cell outer membrane</location>
    </subcellularLocation>
</comment>
<dbReference type="PANTHER" id="PTHR30026:SF20">
    <property type="entry name" value="OUTER MEMBRANE PROTEIN TOLC"/>
    <property type="match status" value="1"/>
</dbReference>
<dbReference type="InterPro" id="IPR003423">
    <property type="entry name" value="OMP_efflux"/>
</dbReference>
<evidence type="ECO:0000256" key="3">
    <source>
        <dbReference type="ARBA" id="ARBA00022448"/>
    </source>
</evidence>
<protein>
    <submittedName>
        <fullName evidence="8">Outer membrane efflux protein</fullName>
    </submittedName>
</protein>
<dbReference type="Pfam" id="PF02321">
    <property type="entry name" value="OEP"/>
    <property type="match status" value="1"/>
</dbReference>
<evidence type="ECO:0000256" key="5">
    <source>
        <dbReference type="ARBA" id="ARBA00022692"/>
    </source>
</evidence>
<organism evidence="8 9">
    <name type="scientific">Sulfurihydrogenibium yellowstonense SS-5</name>
    <dbReference type="NCBI Taxonomy" id="432331"/>
    <lineage>
        <taxon>Bacteria</taxon>
        <taxon>Pseudomonadati</taxon>
        <taxon>Aquificota</taxon>
        <taxon>Aquificia</taxon>
        <taxon>Aquificales</taxon>
        <taxon>Hydrogenothermaceae</taxon>
        <taxon>Sulfurihydrogenibium</taxon>
    </lineage>
</organism>
<keyword evidence="6" id="KW-0472">Membrane</keyword>
<comment type="caution">
    <text evidence="8">The sequence shown here is derived from an EMBL/GenBank/DDBJ whole genome shotgun (WGS) entry which is preliminary data.</text>
</comment>
<evidence type="ECO:0000256" key="4">
    <source>
        <dbReference type="ARBA" id="ARBA00022452"/>
    </source>
</evidence>
<keyword evidence="7" id="KW-0998">Cell outer membrane</keyword>
<evidence type="ECO:0000256" key="1">
    <source>
        <dbReference type="ARBA" id="ARBA00004442"/>
    </source>
</evidence>
<accession>C4FIK7</accession>
<dbReference type="EMBL" id="ABZS01000025">
    <property type="protein sequence ID" value="EEP61088.1"/>
    <property type="molecule type" value="Genomic_DNA"/>
</dbReference>
<comment type="similarity">
    <text evidence="2">Belongs to the outer membrane factor (OMF) (TC 1.B.17) family.</text>
</comment>
<keyword evidence="3" id="KW-0813">Transport</keyword>
<gene>
    <name evidence="8" type="ORF">SULYE_0392</name>
</gene>
<evidence type="ECO:0000256" key="6">
    <source>
        <dbReference type="ARBA" id="ARBA00023136"/>
    </source>
</evidence>
<dbReference type="SUPFAM" id="SSF56954">
    <property type="entry name" value="Outer membrane efflux proteins (OEP)"/>
    <property type="match status" value="1"/>
</dbReference>
<dbReference type="GO" id="GO:0015288">
    <property type="term" value="F:porin activity"/>
    <property type="evidence" value="ECO:0007669"/>
    <property type="project" value="TreeGrafter"/>
</dbReference>
<keyword evidence="9" id="KW-1185">Reference proteome</keyword>
<evidence type="ECO:0000313" key="8">
    <source>
        <dbReference type="EMBL" id="EEP61088.1"/>
    </source>
</evidence>
<reference evidence="8 9" key="1">
    <citation type="submission" date="2009-04" db="EMBL/GenBank/DDBJ databases">
        <authorList>
            <person name="Reysenbach A.-L."/>
            <person name="Heidelberg J.F."/>
            <person name="Nelson W.C."/>
        </authorList>
    </citation>
    <scope>NUCLEOTIDE SEQUENCE [LARGE SCALE GENOMIC DNA]</scope>
    <source>
        <strain evidence="8 9">SS-5</strain>
    </source>
</reference>
<dbReference type="InterPro" id="IPR051906">
    <property type="entry name" value="TolC-like"/>
</dbReference>
<dbReference type="OrthoDB" id="9472at2"/>
<proteinExistence type="inferred from homology"/>
<name>C4FIK7_9AQUI</name>